<gene>
    <name evidence="1" type="ORF">SAMN05444364_10969</name>
</gene>
<evidence type="ECO:0000313" key="2">
    <source>
        <dbReference type="Proteomes" id="UP000184105"/>
    </source>
</evidence>
<evidence type="ECO:0000313" key="1">
    <source>
        <dbReference type="EMBL" id="SHF78192.1"/>
    </source>
</evidence>
<keyword evidence="2" id="KW-1185">Reference proteome</keyword>
<reference evidence="1 2" key="1">
    <citation type="submission" date="2016-11" db="EMBL/GenBank/DDBJ databases">
        <authorList>
            <person name="Varghese N."/>
            <person name="Submissions S."/>
        </authorList>
    </citation>
    <scope>NUCLEOTIDE SEQUENCE [LARGE SCALE GENOMIC DNA]</scope>
    <source>
        <strain evidence="1 2">DSM 22613</strain>
    </source>
</reference>
<feature type="non-terminal residue" evidence="1">
    <location>
        <position position="33"/>
    </location>
</feature>
<evidence type="ECO:0008006" key="3">
    <source>
        <dbReference type="Google" id="ProtNLM"/>
    </source>
</evidence>
<dbReference type="EMBL" id="FQWA01000009">
    <property type="protein sequence ID" value="SHF78192.1"/>
    <property type="molecule type" value="Genomic_DNA"/>
</dbReference>
<comment type="caution">
    <text evidence="1">The sequence shown here is derived from an EMBL/GenBank/DDBJ whole genome shotgun (WGS) entry which is preliminary data.</text>
</comment>
<dbReference type="AlphaFoldDB" id="A0AAX2F3F8"/>
<protein>
    <recommendedName>
        <fullName evidence="3">Transposase</fullName>
    </recommendedName>
</protein>
<sequence>MGSKHSKHRTFSEDFILTLLREYYSSKVSINFI</sequence>
<dbReference type="Proteomes" id="UP000184105">
    <property type="component" value="Unassembled WGS sequence"/>
</dbReference>
<accession>A0AAX2F3F8</accession>
<name>A0AAX2F3F8_9BACT</name>
<organism evidence="1 2">
    <name type="scientific">Prevotella scopos JCM 17725</name>
    <dbReference type="NCBI Taxonomy" id="1236518"/>
    <lineage>
        <taxon>Bacteria</taxon>
        <taxon>Pseudomonadati</taxon>
        <taxon>Bacteroidota</taxon>
        <taxon>Bacteroidia</taxon>
        <taxon>Bacteroidales</taxon>
        <taxon>Prevotellaceae</taxon>
        <taxon>Prevotella</taxon>
    </lineage>
</organism>
<proteinExistence type="predicted"/>